<gene>
    <name evidence="4" type="ORF">ACFFF8_11865</name>
</gene>
<evidence type="ECO:0000313" key="5">
    <source>
        <dbReference type="Proteomes" id="UP001589858"/>
    </source>
</evidence>
<evidence type="ECO:0000256" key="1">
    <source>
        <dbReference type="ARBA" id="ARBA00022801"/>
    </source>
</evidence>
<dbReference type="Gene3D" id="3.90.245.10">
    <property type="entry name" value="Ribonucleoside hydrolase-like"/>
    <property type="match status" value="1"/>
</dbReference>
<protein>
    <submittedName>
        <fullName evidence="4">Nucleoside hydrolase</fullName>
    </submittedName>
</protein>
<reference evidence="4 5" key="1">
    <citation type="submission" date="2024-09" db="EMBL/GenBank/DDBJ databases">
        <authorList>
            <person name="Sun Q."/>
            <person name="Mori K."/>
        </authorList>
    </citation>
    <scope>NUCLEOTIDE SEQUENCE [LARGE SCALE GENOMIC DNA]</scope>
    <source>
        <strain evidence="4 5">CICC 11035S</strain>
    </source>
</reference>
<organism evidence="4 5">
    <name type="scientific">Novosphingobium clariflavum</name>
    <dbReference type="NCBI Taxonomy" id="2029884"/>
    <lineage>
        <taxon>Bacteria</taxon>
        <taxon>Pseudomonadati</taxon>
        <taxon>Pseudomonadota</taxon>
        <taxon>Alphaproteobacteria</taxon>
        <taxon>Sphingomonadales</taxon>
        <taxon>Sphingomonadaceae</taxon>
        <taxon>Novosphingobium</taxon>
    </lineage>
</organism>
<dbReference type="InterPro" id="IPR036452">
    <property type="entry name" value="Ribo_hydro-like"/>
</dbReference>
<evidence type="ECO:0000259" key="3">
    <source>
        <dbReference type="Pfam" id="PF01156"/>
    </source>
</evidence>
<proteinExistence type="predicted"/>
<dbReference type="InterPro" id="IPR023186">
    <property type="entry name" value="IUNH"/>
</dbReference>
<sequence>MLDRVDRRAFIVGAAGAALAAIPGAALGDLRREPAARVIVDNDFAGDPDGLIALAHQAASRSSRCVLVTSSTLDRRFAGMGGLDPDSTAEQGASLARDLLARMGLARMCPVLAGSESLGPEPRGALQAARAIVAEAMRDDPLPLFFACGGPLTNLAQALRLEPRIAARMTLVWLGGDGYPGGGEEYNLSADLAAARDVIERSGIALWQIPMPTYAQCQISIADFERNVRDISATTQWLYERYAKLPPFVKLGGTIGCGDSALVLLTAISAATSRTRTQTARRILDDARYGDEIPGRTIRVIEELDVRLLLSDFVAAMRAPA</sequence>
<dbReference type="RefSeq" id="WP_267223598.1">
    <property type="nucleotide sequence ID" value="NZ_JAPCWC010000024.1"/>
</dbReference>
<dbReference type="PANTHER" id="PTHR12304:SF4">
    <property type="entry name" value="URIDINE NUCLEOSIDASE"/>
    <property type="match status" value="1"/>
</dbReference>
<evidence type="ECO:0000313" key="4">
    <source>
        <dbReference type="EMBL" id="MFC0685294.1"/>
    </source>
</evidence>
<dbReference type="GO" id="GO:0016787">
    <property type="term" value="F:hydrolase activity"/>
    <property type="evidence" value="ECO:0007669"/>
    <property type="project" value="UniProtKB-KW"/>
</dbReference>
<dbReference type="InterPro" id="IPR006311">
    <property type="entry name" value="TAT_signal"/>
</dbReference>
<dbReference type="EMBL" id="JBHLTM010000046">
    <property type="protein sequence ID" value="MFC0685294.1"/>
    <property type="molecule type" value="Genomic_DNA"/>
</dbReference>
<name>A0ABV6S7R9_9SPHN</name>
<dbReference type="InterPro" id="IPR001910">
    <property type="entry name" value="Inosine/uridine_hydrolase_dom"/>
</dbReference>
<feature type="domain" description="Inosine/uridine-preferring nucleoside hydrolase" evidence="3">
    <location>
        <begin position="88"/>
        <end position="230"/>
    </location>
</feature>
<accession>A0ABV6S7R9</accession>
<evidence type="ECO:0000256" key="2">
    <source>
        <dbReference type="ARBA" id="ARBA00023295"/>
    </source>
</evidence>
<keyword evidence="5" id="KW-1185">Reference proteome</keyword>
<dbReference type="PROSITE" id="PS51318">
    <property type="entry name" value="TAT"/>
    <property type="match status" value="1"/>
</dbReference>
<comment type="caution">
    <text evidence="4">The sequence shown here is derived from an EMBL/GenBank/DDBJ whole genome shotgun (WGS) entry which is preliminary data.</text>
</comment>
<dbReference type="Pfam" id="PF01156">
    <property type="entry name" value="IU_nuc_hydro"/>
    <property type="match status" value="1"/>
</dbReference>
<dbReference type="PANTHER" id="PTHR12304">
    <property type="entry name" value="INOSINE-URIDINE PREFERRING NUCLEOSIDE HYDROLASE"/>
    <property type="match status" value="1"/>
</dbReference>
<keyword evidence="2" id="KW-0326">Glycosidase</keyword>
<keyword evidence="1 4" id="KW-0378">Hydrolase</keyword>
<dbReference type="SUPFAM" id="SSF53590">
    <property type="entry name" value="Nucleoside hydrolase"/>
    <property type="match status" value="1"/>
</dbReference>
<dbReference type="Proteomes" id="UP001589858">
    <property type="component" value="Unassembled WGS sequence"/>
</dbReference>